<accession>A0ABY6I3S7</accession>
<evidence type="ECO:0008006" key="3">
    <source>
        <dbReference type="Google" id="ProtNLM"/>
    </source>
</evidence>
<dbReference type="EMBL" id="CP107567">
    <property type="protein sequence ID" value="UYQ60415.1"/>
    <property type="molecule type" value="Genomic_DNA"/>
</dbReference>
<evidence type="ECO:0000313" key="2">
    <source>
        <dbReference type="Proteomes" id="UP001163878"/>
    </source>
</evidence>
<dbReference type="RefSeq" id="WP_264241618.1">
    <property type="nucleotide sequence ID" value="NZ_CP107567.1"/>
</dbReference>
<dbReference type="Proteomes" id="UP001163878">
    <property type="component" value="Chromosome"/>
</dbReference>
<evidence type="ECO:0000313" key="1">
    <source>
        <dbReference type="EMBL" id="UYQ60415.1"/>
    </source>
</evidence>
<protein>
    <recommendedName>
        <fullName evidence="3">PRC-barrel domain-containing protein</fullName>
    </recommendedName>
</protein>
<sequence length="128" mass="14129">MTEYLDAGLQLLDRQVVDSKGVSLGKVDDLLFTEGDEHEPPVLAAVLIGQRAFAARLGGRTGWWWMRLAERLSGRQGPIEIPVAAIDEIGTVVRLASPADAFPSLTAVERWLRHRLIERIPGGMRESD</sequence>
<gene>
    <name evidence="1" type="ORF">OGH68_02245</name>
</gene>
<keyword evidence="2" id="KW-1185">Reference proteome</keyword>
<dbReference type="Gene3D" id="2.30.30.240">
    <property type="entry name" value="PRC-barrel domain"/>
    <property type="match status" value="1"/>
</dbReference>
<proteinExistence type="predicted"/>
<name>A0ABY6I3S7_STRPE</name>
<reference evidence="1" key="1">
    <citation type="submission" date="2022-10" db="EMBL/GenBank/DDBJ databases">
        <title>Cytochrome P450 Catalyzes Benzene Ring Formation in the Biosynthesis of Trialkyl-Substituted Aromatic Polyketides.</title>
        <authorList>
            <person name="Zhao E."/>
            <person name="Ge H."/>
        </authorList>
    </citation>
    <scope>NUCLEOTIDE SEQUENCE</scope>
    <source>
        <strain evidence="1">NA0869</strain>
    </source>
</reference>
<organism evidence="1 2">
    <name type="scientific">Streptomyces peucetius</name>
    <dbReference type="NCBI Taxonomy" id="1950"/>
    <lineage>
        <taxon>Bacteria</taxon>
        <taxon>Bacillati</taxon>
        <taxon>Actinomycetota</taxon>
        <taxon>Actinomycetes</taxon>
        <taxon>Kitasatosporales</taxon>
        <taxon>Streptomycetaceae</taxon>
        <taxon>Streptomyces</taxon>
    </lineage>
</organism>